<sequence length="565" mass="62819">MRPKPFSRRAALKLGVAASLLPPSLGEALASPPRPGGLRAIEHVVFLMQENRSFDHYYGSLRGVRGFGDRHALELPDGRSVFDQGVLPFAVRDAANRKDVQFIGDLDHTWEGGHKALNGGWNNGWVAAKTAATMAYYDRQDLPFHYELADTFTICDAYHCSVPSSTSPNRNYWVSGYTGFEANGKRAIGNAAYAEDTHPGYSWMTYPQRLEAAGHSWRVYQEWDNFQDNNLEFFVTFKEIARRVLPSGYSSLTAFYEALAKLPEAEQDALLARLEDGVRRLSASDRQLYTRGLQRVRPKGLAASFRADVAAGRLPRVSYLVPSSVDSEHPGASSPASSANLTYDIIDALASNVDVWSRTALFITYDENDGYFDHVPPPCPPASVADEYVDGKPLGFGPRVPMTVVSPWTVGGFVCSQTFDHTAMIRFVERWLGVREPNISAWRRRVSGDLTSAFDFSRVERWPAVRQPGVVPPFSGRWRPVPPGVQAMPRQESGGRRARVLPYRAEVFVDGGRLVLRNRGSASVHFAVYVYSTLEVLRFDVLGEEVVSVPSGRFAVLGAGRRWDF</sequence>
<keyword evidence="2" id="KW-0843">Virulence</keyword>
<gene>
    <name evidence="3" type="ORF">GCM10022247_33890</name>
</gene>
<organism evidence="3 4">
    <name type="scientific">Allokutzneria multivorans</name>
    <dbReference type="NCBI Taxonomy" id="1142134"/>
    <lineage>
        <taxon>Bacteria</taxon>
        <taxon>Bacillati</taxon>
        <taxon>Actinomycetota</taxon>
        <taxon>Actinomycetes</taxon>
        <taxon>Pseudonocardiales</taxon>
        <taxon>Pseudonocardiaceae</taxon>
        <taxon>Allokutzneria</taxon>
    </lineage>
</organism>
<comment type="caution">
    <text evidence="3">The sequence shown here is derived from an EMBL/GenBank/DDBJ whole genome shotgun (WGS) entry which is preliminary data.</text>
</comment>
<dbReference type="PANTHER" id="PTHR31956:SF1">
    <property type="entry name" value="NON-SPECIFIC PHOSPHOLIPASE C1"/>
    <property type="match status" value="1"/>
</dbReference>
<proteinExistence type="predicted"/>
<evidence type="ECO:0000256" key="1">
    <source>
        <dbReference type="ARBA" id="ARBA00022801"/>
    </source>
</evidence>
<dbReference type="Gene3D" id="3.40.720.10">
    <property type="entry name" value="Alkaline Phosphatase, subunit A"/>
    <property type="match status" value="2"/>
</dbReference>
<evidence type="ECO:0000256" key="2">
    <source>
        <dbReference type="ARBA" id="ARBA00023026"/>
    </source>
</evidence>
<name>A0ABP7SA88_9PSEU</name>
<dbReference type="EMBL" id="BAABAL010000009">
    <property type="protein sequence ID" value="GAA4008885.1"/>
    <property type="molecule type" value="Genomic_DNA"/>
</dbReference>
<reference evidence="4" key="1">
    <citation type="journal article" date="2019" name="Int. J. Syst. Evol. Microbiol.">
        <title>The Global Catalogue of Microorganisms (GCM) 10K type strain sequencing project: providing services to taxonomists for standard genome sequencing and annotation.</title>
        <authorList>
            <consortium name="The Broad Institute Genomics Platform"/>
            <consortium name="The Broad Institute Genome Sequencing Center for Infectious Disease"/>
            <person name="Wu L."/>
            <person name="Ma J."/>
        </authorList>
    </citation>
    <scope>NUCLEOTIDE SEQUENCE [LARGE SCALE GENOMIC DNA]</scope>
    <source>
        <strain evidence="4">JCM 17342</strain>
    </source>
</reference>
<keyword evidence="1" id="KW-0378">Hydrolase</keyword>
<dbReference type="Proteomes" id="UP001501747">
    <property type="component" value="Unassembled WGS sequence"/>
</dbReference>
<dbReference type="InterPro" id="IPR017850">
    <property type="entry name" value="Alkaline_phosphatase_core_sf"/>
</dbReference>
<dbReference type="Pfam" id="PF04185">
    <property type="entry name" value="Phosphoesterase"/>
    <property type="match status" value="1"/>
</dbReference>
<dbReference type="PANTHER" id="PTHR31956">
    <property type="entry name" value="NON-SPECIFIC PHOSPHOLIPASE C4-RELATED"/>
    <property type="match status" value="1"/>
</dbReference>
<keyword evidence="4" id="KW-1185">Reference proteome</keyword>
<dbReference type="RefSeq" id="WP_344875755.1">
    <property type="nucleotide sequence ID" value="NZ_BAABAL010000009.1"/>
</dbReference>
<evidence type="ECO:0000313" key="3">
    <source>
        <dbReference type="EMBL" id="GAA4008885.1"/>
    </source>
</evidence>
<evidence type="ECO:0000313" key="4">
    <source>
        <dbReference type="Proteomes" id="UP001501747"/>
    </source>
</evidence>
<dbReference type="InterPro" id="IPR007312">
    <property type="entry name" value="Phosphoesterase"/>
</dbReference>
<accession>A0ABP7SA88</accession>
<protein>
    <submittedName>
        <fullName evidence="3">Phospholipase C, phosphocholine-specific</fullName>
    </submittedName>
</protein>